<dbReference type="Proteomes" id="UP000240883">
    <property type="component" value="Unassembled WGS sequence"/>
</dbReference>
<evidence type="ECO:0000256" key="4">
    <source>
        <dbReference type="ARBA" id="ARBA00023157"/>
    </source>
</evidence>
<dbReference type="STRING" id="1448308.A0A2T2NLY9"/>
<reference evidence="7 8" key="1">
    <citation type="journal article" date="2018" name="Front. Microbiol.">
        <title>Genome-Wide Analysis of Corynespora cassiicola Leaf Fall Disease Putative Effectors.</title>
        <authorList>
            <person name="Lopez D."/>
            <person name="Ribeiro S."/>
            <person name="Label P."/>
            <person name="Fumanal B."/>
            <person name="Venisse J.S."/>
            <person name="Kohler A."/>
            <person name="de Oliveira R.R."/>
            <person name="Labutti K."/>
            <person name="Lipzen A."/>
            <person name="Lail K."/>
            <person name="Bauer D."/>
            <person name="Ohm R.A."/>
            <person name="Barry K.W."/>
            <person name="Spatafora J."/>
            <person name="Grigoriev I.V."/>
            <person name="Martin F.M."/>
            <person name="Pujade-Renaud V."/>
        </authorList>
    </citation>
    <scope>NUCLEOTIDE SEQUENCE [LARGE SCALE GENOMIC DNA]</scope>
    <source>
        <strain evidence="7 8">Philippines</strain>
    </source>
</reference>
<dbReference type="InterPro" id="IPR005103">
    <property type="entry name" value="AA9_LPMO"/>
</dbReference>
<proteinExistence type="predicted"/>
<dbReference type="GO" id="GO:0016787">
    <property type="term" value="F:hydrolase activity"/>
    <property type="evidence" value="ECO:0007669"/>
    <property type="project" value="UniProtKB-KW"/>
</dbReference>
<evidence type="ECO:0000256" key="3">
    <source>
        <dbReference type="ARBA" id="ARBA00022525"/>
    </source>
</evidence>
<evidence type="ECO:0000256" key="1">
    <source>
        <dbReference type="ARBA" id="ARBA00001973"/>
    </source>
</evidence>
<dbReference type="PANTHER" id="PTHR33353">
    <property type="entry name" value="PUTATIVE (AFU_ORTHOLOGUE AFUA_1G12560)-RELATED"/>
    <property type="match status" value="1"/>
</dbReference>
<evidence type="ECO:0000256" key="2">
    <source>
        <dbReference type="ARBA" id="ARBA00004613"/>
    </source>
</evidence>
<dbReference type="PANTHER" id="PTHR33353:SF34">
    <property type="entry name" value="ENDO-BETA-1,4-GLUCANASE D"/>
    <property type="match status" value="1"/>
</dbReference>
<comment type="cofactor">
    <cofactor evidence="1">
        <name>Cu(2+)</name>
        <dbReference type="ChEBI" id="CHEBI:29036"/>
    </cofactor>
</comment>
<evidence type="ECO:0000256" key="5">
    <source>
        <dbReference type="SAM" id="SignalP"/>
    </source>
</evidence>
<feature type="domain" description="Auxiliary Activity family 9 catalytic" evidence="6">
    <location>
        <begin position="21"/>
        <end position="239"/>
    </location>
</feature>
<evidence type="ECO:0000259" key="6">
    <source>
        <dbReference type="Pfam" id="PF03443"/>
    </source>
</evidence>
<keyword evidence="7" id="KW-0378">Hydrolase</keyword>
<dbReference type="AlphaFoldDB" id="A0A2T2NLY9"/>
<protein>
    <submittedName>
        <fullName evidence="7">Glycoside hydrolase</fullName>
    </submittedName>
</protein>
<evidence type="ECO:0000313" key="7">
    <source>
        <dbReference type="EMBL" id="PSN66447.1"/>
    </source>
</evidence>
<organism evidence="7 8">
    <name type="scientific">Corynespora cassiicola Philippines</name>
    <dbReference type="NCBI Taxonomy" id="1448308"/>
    <lineage>
        <taxon>Eukaryota</taxon>
        <taxon>Fungi</taxon>
        <taxon>Dikarya</taxon>
        <taxon>Ascomycota</taxon>
        <taxon>Pezizomycotina</taxon>
        <taxon>Dothideomycetes</taxon>
        <taxon>Pleosporomycetidae</taxon>
        <taxon>Pleosporales</taxon>
        <taxon>Corynesporascaceae</taxon>
        <taxon>Corynespora</taxon>
    </lineage>
</organism>
<feature type="signal peptide" evidence="5">
    <location>
        <begin position="1"/>
        <end position="20"/>
    </location>
</feature>
<gene>
    <name evidence="7" type="ORF">BS50DRAFT_669297</name>
</gene>
<accession>A0A2T2NLY9</accession>
<name>A0A2T2NLY9_CORCC</name>
<comment type="subcellular location">
    <subcellularLocation>
        <location evidence="2">Secreted</location>
    </subcellularLocation>
</comment>
<dbReference type="Pfam" id="PF03443">
    <property type="entry name" value="AA9"/>
    <property type="match status" value="1"/>
</dbReference>
<sequence length="251" mass="26617">MYSTAILVTALATLLDTASAHGFVKTITAGGRAFPGSDPVWFYHPASTRPVTTGWDALNQDNGFVEPAAFGSADINCHKSATAGKSYVELNAGDKIDFQWNTWPDSHKGPIINYIAPCNGDCSTLSPSSLRWTKISQGGLITPGGSGYWVTDEMMDNNFVSSTVIPRNLKAGNYVIRHEIIALHGGNNDNGAQMYPQCINLKVGGSGTAVPPGGVAGTSLYKRTDPGILFNLYVSPTSYPFPGPALWTGAN</sequence>
<dbReference type="GO" id="GO:0005576">
    <property type="term" value="C:extracellular region"/>
    <property type="evidence" value="ECO:0007669"/>
    <property type="project" value="UniProtKB-SubCell"/>
</dbReference>
<dbReference type="EMBL" id="KZ678136">
    <property type="protein sequence ID" value="PSN66447.1"/>
    <property type="molecule type" value="Genomic_DNA"/>
</dbReference>
<keyword evidence="3" id="KW-0964">Secreted</keyword>
<dbReference type="InterPro" id="IPR049892">
    <property type="entry name" value="AA9"/>
</dbReference>
<keyword evidence="4" id="KW-1015">Disulfide bond</keyword>
<dbReference type="CDD" id="cd21175">
    <property type="entry name" value="LPMO_AA9"/>
    <property type="match status" value="1"/>
</dbReference>
<keyword evidence="8" id="KW-1185">Reference proteome</keyword>
<dbReference type="OrthoDB" id="4849160at2759"/>
<dbReference type="Gene3D" id="2.70.50.70">
    <property type="match status" value="1"/>
</dbReference>
<keyword evidence="5" id="KW-0732">Signal</keyword>
<evidence type="ECO:0000313" key="8">
    <source>
        <dbReference type="Proteomes" id="UP000240883"/>
    </source>
</evidence>
<feature type="chain" id="PRO_5015643867" evidence="5">
    <location>
        <begin position="21"/>
        <end position="251"/>
    </location>
</feature>